<protein>
    <recommendedName>
        <fullName evidence="5">C2 domain-containing protein</fullName>
    </recommendedName>
</protein>
<gene>
    <name evidence="6" type="ORF">DUI87_31044</name>
</gene>
<dbReference type="InterPro" id="IPR000008">
    <property type="entry name" value="C2_dom"/>
</dbReference>
<dbReference type="EMBL" id="QRBI01000222">
    <property type="protein sequence ID" value="RMB92544.1"/>
    <property type="molecule type" value="Genomic_DNA"/>
</dbReference>
<feature type="region of interest" description="Disordered" evidence="4">
    <location>
        <begin position="23"/>
        <end position="46"/>
    </location>
</feature>
<name>A0A3M0IUL4_HIRRU</name>
<dbReference type="PANTHER" id="PTHR45911">
    <property type="entry name" value="C2 DOMAIN-CONTAINING PROTEIN"/>
    <property type="match status" value="1"/>
</dbReference>
<dbReference type="OrthoDB" id="9364715at2759"/>
<evidence type="ECO:0000256" key="3">
    <source>
        <dbReference type="ARBA" id="ARBA00022837"/>
    </source>
</evidence>
<evidence type="ECO:0000259" key="5">
    <source>
        <dbReference type="PROSITE" id="PS50004"/>
    </source>
</evidence>
<dbReference type="STRING" id="333673.A0A3M0IUL4"/>
<dbReference type="GO" id="GO:0046928">
    <property type="term" value="P:regulation of neurotransmitter secretion"/>
    <property type="evidence" value="ECO:0007669"/>
    <property type="project" value="TreeGrafter"/>
</dbReference>
<keyword evidence="7" id="KW-1185">Reference proteome</keyword>
<accession>A0A3M0IUL4</accession>
<dbReference type="InterPro" id="IPR035892">
    <property type="entry name" value="C2_domain_sf"/>
</dbReference>
<keyword evidence="2" id="KW-0479">Metal-binding</keyword>
<dbReference type="GO" id="GO:0005509">
    <property type="term" value="F:calcium ion binding"/>
    <property type="evidence" value="ECO:0007669"/>
    <property type="project" value="TreeGrafter"/>
</dbReference>
<evidence type="ECO:0000313" key="7">
    <source>
        <dbReference type="Proteomes" id="UP000269221"/>
    </source>
</evidence>
<proteinExistence type="inferred from homology"/>
<dbReference type="GO" id="GO:0030672">
    <property type="term" value="C:synaptic vesicle membrane"/>
    <property type="evidence" value="ECO:0007669"/>
    <property type="project" value="TreeGrafter"/>
</dbReference>
<comment type="caution">
    <text evidence="6">The sequence shown here is derived from an EMBL/GenBank/DDBJ whole genome shotgun (WGS) entry which is preliminary data.</text>
</comment>
<dbReference type="SMART" id="SM00239">
    <property type="entry name" value="C2"/>
    <property type="match status" value="1"/>
</dbReference>
<organism evidence="6 7">
    <name type="scientific">Hirundo rustica rustica</name>
    <dbReference type="NCBI Taxonomy" id="333673"/>
    <lineage>
        <taxon>Eukaryota</taxon>
        <taxon>Metazoa</taxon>
        <taxon>Chordata</taxon>
        <taxon>Craniata</taxon>
        <taxon>Vertebrata</taxon>
        <taxon>Euteleostomi</taxon>
        <taxon>Archelosauria</taxon>
        <taxon>Archosauria</taxon>
        <taxon>Dinosauria</taxon>
        <taxon>Saurischia</taxon>
        <taxon>Theropoda</taxon>
        <taxon>Coelurosauria</taxon>
        <taxon>Aves</taxon>
        <taxon>Neognathae</taxon>
        <taxon>Neoaves</taxon>
        <taxon>Telluraves</taxon>
        <taxon>Australaves</taxon>
        <taxon>Passeriformes</taxon>
        <taxon>Sylvioidea</taxon>
        <taxon>Hirundinidae</taxon>
        <taxon>Hirundo</taxon>
    </lineage>
</organism>
<reference evidence="6 7" key="1">
    <citation type="submission" date="2018-07" db="EMBL/GenBank/DDBJ databases">
        <title>A high quality draft genome assembly of the barn swallow (H. rustica rustica).</title>
        <authorList>
            <person name="Formenti G."/>
            <person name="Chiara M."/>
            <person name="Poveda L."/>
            <person name="Francoijs K.-J."/>
            <person name="Bonisoli-Alquati A."/>
            <person name="Canova L."/>
            <person name="Gianfranceschi L."/>
            <person name="Horner D.S."/>
            <person name="Saino N."/>
        </authorList>
    </citation>
    <scope>NUCLEOTIDE SEQUENCE [LARGE SCALE GENOMIC DNA]</scope>
    <source>
        <strain evidence="6">Chelidonia</strain>
        <tissue evidence="6">Blood</tissue>
    </source>
</reference>
<dbReference type="PRINTS" id="PR00360">
    <property type="entry name" value="C2DOMAIN"/>
</dbReference>
<evidence type="ECO:0000313" key="6">
    <source>
        <dbReference type="EMBL" id="RMB92544.1"/>
    </source>
</evidence>
<evidence type="ECO:0000256" key="4">
    <source>
        <dbReference type="SAM" id="MobiDB-lite"/>
    </source>
</evidence>
<dbReference type="AlphaFoldDB" id="A0A3M0IUL4"/>
<sequence>MATAAAEPVYGLSEDEMITLNSWGQLHPKGDGDSQGELQNGRDRGGTPCSFQEGFKPFAIVKVAIDVVSVLGVMLLRLEHPCCFNDTKEIFLSEKSQVFQSDGKTGMWEESRILRVKVVSGIDLAKKDIFGASDPYVKLSLYVADENRELALVQTKTIKKTLNPKWNEEFYFRVNPTNHRLLFEVFDENRLVSACPGCYTDRKALCATAEGNTTQFKGVFGLLFQ</sequence>
<evidence type="ECO:0000256" key="2">
    <source>
        <dbReference type="ARBA" id="ARBA00022723"/>
    </source>
</evidence>
<dbReference type="Gene3D" id="2.60.40.150">
    <property type="entry name" value="C2 domain"/>
    <property type="match status" value="1"/>
</dbReference>
<dbReference type="Pfam" id="PF00168">
    <property type="entry name" value="C2"/>
    <property type="match status" value="1"/>
</dbReference>
<comment type="similarity">
    <text evidence="1">Belongs to the MCTP family.</text>
</comment>
<evidence type="ECO:0000256" key="1">
    <source>
        <dbReference type="ARBA" id="ARBA00007923"/>
    </source>
</evidence>
<dbReference type="Proteomes" id="UP000269221">
    <property type="component" value="Unassembled WGS sequence"/>
</dbReference>
<keyword evidence="3" id="KW-0106">Calcium</keyword>
<dbReference type="SUPFAM" id="SSF49562">
    <property type="entry name" value="C2 domain (Calcium/lipid-binding domain, CaLB)"/>
    <property type="match status" value="1"/>
</dbReference>
<dbReference type="PROSITE" id="PS50004">
    <property type="entry name" value="C2"/>
    <property type="match status" value="1"/>
</dbReference>
<feature type="domain" description="C2" evidence="5">
    <location>
        <begin position="92"/>
        <end position="216"/>
    </location>
</feature>
<dbReference type="PANTHER" id="PTHR45911:SF3">
    <property type="entry name" value="DYSFERLIN-RELATED"/>
    <property type="match status" value="1"/>
</dbReference>